<dbReference type="AlphaFoldDB" id="A0A0H3JBJ1"/>
<dbReference type="EMBL" id="JPGY02000001">
    <property type="protein sequence ID" value="KRU14167.1"/>
    <property type="molecule type" value="Genomic_DNA"/>
</dbReference>
<dbReference type="PATRIC" id="fig|1262449.3.peg.3600"/>
<dbReference type="Proteomes" id="UP000030905">
    <property type="component" value="Chromosome"/>
</dbReference>
<sequence length="106" mass="11041">MELSIVKNSLKTSNLKEFGKIALSVLIIGLAVSITGSALIGSVLGVSATKVLEIAWTVYRAYRAGSSIAAAVGAIFGPGYAAWFLAQIFISYGISVVLNSPGLRSY</sequence>
<reference evidence="3" key="2">
    <citation type="submission" date="2015-10" db="EMBL/GenBank/DDBJ databases">
        <title>Improved Draft Genome Sequence of Clostridium pasteurianum Strain ATCC 6013 (DSM 525) Using a Hybrid Next-Generation Sequencing Approach.</title>
        <authorList>
            <person name="Pyne M.E."/>
            <person name="Utturkar S.M."/>
            <person name="Brown S.D."/>
            <person name="Moo-Young M."/>
            <person name="Chung D.A."/>
            <person name="Chou P.C."/>
        </authorList>
    </citation>
    <scope>NUCLEOTIDE SEQUENCE</scope>
    <source>
        <strain evidence="3">ATCC 6013</strain>
    </source>
</reference>
<reference evidence="2 5" key="1">
    <citation type="journal article" date="2015" name="Genome Announc.">
        <title>Complete Genome Sequence of the Nitrogen-Fixing and Solvent-Producing Clostridium pasteurianum DSM 525.</title>
        <authorList>
            <person name="Poehlein A."/>
            <person name="Grosse-Honebrink A."/>
            <person name="Zhang Y."/>
            <person name="Minton N.P."/>
            <person name="Daniel R."/>
        </authorList>
    </citation>
    <scope>NUCLEOTIDE SEQUENCE [LARGE SCALE GENOMIC DNA]</scope>
    <source>
        <strain evidence="2">DSM 525</strain>
        <strain evidence="5">DSM 525 / ATCC 6013</strain>
    </source>
</reference>
<protein>
    <submittedName>
        <fullName evidence="2">Uncharacterized protein</fullName>
    </submittedName>
</protein>
<keyword evidence="1" id="KW-1133">Transmembrane helix</keyword>
<evidence type="ECO:0000313" key="5">
    <source>
        <dbReference type="Proteomes" id="UP000030905"/>
    </source>
</evidence>
<accession>A0A0H3JBJ1</accession>
<dbReference type="KEGG" id="cpat:CLPA_c37820"/>
<dbReference type="KEGG" id="cpae:CPAST_c37820"/>
<dbReference type="Proteomes" id="UP000028042">
    <property type="component" value="Unassembled WGS sequence"/>
</dbReference>
<dbReference type="GeneID" id="93075868"/>
<evidence type="ECO:0000256" key="1">
    <source>
        <dbReference type="SAM" id="Phobius"/>
    </source>
</evidence>
<feature type="transmembrane region" description="Helical" evidence="1">
    <location>
        <begin position="21"/>
        <end position="48"/>
    </location>
</feature>
<gene>
    <name evidence="2" type="ORF">CLPA_c37820</name>
    <name evidence="3" type="ORF">CP6013_03423</name>
</gene>
<proteinExistence type="predicted"/>
<evidence type="ECO:0000313" key="3">
    <source>
        <dbReference type="EMBL" id="KRU14167.1"/>
    </source>
</evidence>
<name>A0A0H3JBJ1_CLOPA</name>
<keyword evidence="1" id="KW-0472">Membrane</keyword>
<evidence type="ECO:0000313" key="4">
    <source>
        <dbReference type="Proteomes" id="UP000028042"/>
    </source>
</evidence>
<keyword evidence="5" id="KW-1185">Reference proteome</keyword>
<keyword evidence="1" id="KW-0812">Transmembrane</keyword>
<dbReference type="EMBL" id="CP009268">
    <property type="protein sequence ID" value="AJA53808.1"/>
    <property type="molecule type" value="Genomic_DNA"/>
</dbReference>
<evidence type="ECO:0000313" key="2">
    <source>
        <dbReference type="EMBL" id="AJA53808.1"/>
    </source>
</evidence>
<organism evidence="2 5">
    <name type="scientific">Clostridium pasteurianum DSM 525 = ATCC 6013</name>
    <dbReference type="NCBI Taxonomy" id="1262449"/>
    <lineage>
        <taxon>Bacteria</taxon>
        <taxon>Bacillati</taxon>
        <taxon>Bacillota</taxon>
        <taxon>Clostridia</taxon>
        <taxon>Eubacteriales</taxon>
        <taxon>Clostridiaceae</taxon>
        <taxon>Clostridium</taxon>
    </lineage>
</organism>
<feature type="transmembrane region" description="Helical" evidence="1">
    <location>
        <begin position="68"/>
        <end position="98"/>
    </location>
</feature>
<reference evidence="3 4" key="3">
    <citation type="journal article" name="Genome Announc.">
        <title>Improved Draft Genome Sequence of Clostridium pasteurianum Strain ATCC 6013 (DSM 525) Using a Hybrid Next-Generation Sequencing Approach.</title>
        <authorList>
            <person name="Pyne M.E."/>
            <person name="Utturkar S."/>
            <person name="Brown S.D."/>
            <person name="Moo-Young M."/>
            <person name="Chung D.A."/>
            <person name="Chou C.P."/>
        </authorList>
    </citation>
    <scope>NUCLEOTIDE SEQUENCE [LARGE SCALE GENOMIC DNA]</scope>
    <source>
        <strain evidence="3 4">ATCC 6013</strain>
    </source>
</reference>
<dbReference type="RefSeq" id="WP_003447630.1">
    <property type="nucleotide sequence ID" value="NZ_ANZB01000016.1"/>
</dbReference>